<comment type="caution">
    <text evidence="6">The sequence shown here is derived from an EMBL/GenBank/DDBJ whole genome shotgun (WGS) entry which is preliminary data.</text>
</comment>
<accession>A0A968KV21</accession>
<protein>
    <recommendedName>
        <fullName evidence="2">V-type ATP synthase subunit E</fullName>
    </recommendedName>
</protein>
<evidence type="ECO:0000256" key="3">
    <source>
        <dbReference type="ARBA" id="ARBA00022448"/>
    </source>
</evidence>
<evidence type="ECO:0000313" key="7">
    <source>
        <dbReference type="Proteomes" id="UP000778951"/>
    </source>
</evidence>
<comment type="similarity">
    <text evidence="1">Belongs to the V-ATPase E subunit family.</text>
</comment>
<dbReference type="Pfam" id="PF01991">
    <property type="entry name" value="vATP-synt_E"/>
    <property type="match status" value="1"/>
</dbReference>
<dbReference type="GO" id="GO:0033178">
    <property type="term" value="C:proton-transporting two-sector ATPase complex, catalytic domain"/>
    <property type="evidence" value="ECO:0007669"/>
    <property type="project" value="InterPro"/>
</dbReference>
<proteinExistence type="inferred from homology"/>
<organism evidence="6 7">
    <name type="scientific">Entomospira culicis</name>
    <dbReference type="NCBI Taxonomy" id="2719989"/>
    <lineage>
        <taxon>Bacteria</taxon>
        <taxon>Pseudomonadati</taxon>
        <taxon>Spirochaetota</taxon>
        <taxon>Spirochaetia</taxon>
        <taxon>Spirochaetales</taxon>
        <taxon>Spirochaetaceae</taxon>
        <taxon>Entomospira</taxon>
    </lineage>
</organism>
<dbReference type="EMBL" id="JAATLM010000001">
    <property type="protein sequence ID" value="NIZ68648.1"/>
    <property type="molecule type" value="Genomic_DNA"/>
</dbReference>
<evidence type="ECO:0000256" key="4">
    <source>
        <dbReference type="ARBA" id="ARBA00023065"/>
    </source>
</evidence>
<keyword evidence="4" id="KW-0406">Ion transport</keyword>
<keyword evidence="7" id="KW-1185">Reference proteome</keyword>
<keyword evidence="3" id="KW-0813">Transport</keyword>
<keyword evidence="5" id="KW-0175">Coiled coil</keyword>
<dbReference type="AlphaFoldDB" id="A0A968KV21"/>
<dbReference type="SUPFAM" id="SSF160527">
    <property type="entry name" value="V-type ATPase subunit E-like"/>
    <property type="match status" value="1"/>
</dbReference>
<dbReference type="GO" id="GO:0046961">
    <property type="term" value="F:proton-transporting ATPase activity, rotational mechanism"/>
    <property type="evidence" value="ECO:0007669"/>
    <property type="project" value="InterPro"/>
</dbReference>
<gene>
    <name evidence="6" type="ORF">HCT48_00220</name>
</gene>
<dbReference type="Proteomes" id="UP000778951">
    <property type="component" value="Unassembled WGS sequence"/>
</dbReference>
<dbReference type="RefSeq" id="WP_167694720.1">
    <property type="nucleotide sequence ID" value="NZ_CP118181.1"/>
</dbReference>
<dbReference type="Gene3D" id="3.30.2320.30">
    <property type="entry name" value="ATP synthase, E subunit, C-terminal"/>
    <property type="match status" value="1"/>
</dbReference>
<evidence type="ECO:0000256" key="5">
    <source>
        <dbReference type="SAM" id="Coils"/>
    </source>
</evidence>
<feature type="coiled-coil region" evidence="5">
    <location>
        <begin position="37"/>
        <end position="68"/>
    </location>
</feature>
<dbReference type="InterPro" id="IPR038495">
    <property type="entry name" value="ATPase_E_C"/>
</dbReference>
<reference evidence="6" key="1">
    <citation type="submission" date="2020-03" db="EMBL/GenBank/DDBJ databases">
        <title>Spirochaetal bacteria isolated from arthropods constitute a novel genus Entomospira genus novum within the order Spirochaetales.</title>
        <authorList>
            <person name="Grana-Miraglia L."/>
            <person name="Sikutova S."/>
            <person name="Fingerle V."/>
            <person name="Sing A."/>
            <person name="Castillo-Ramirez S."/>
            <person name="Margos G."/>
            <person name="Rudolf I."/>
        </authorList>
    </citation>
    <scope>NUCLEOTIDE SEQUENCE</scope>
    <source>
        <strain evidence="6">BR149</strain>
    </source>
</reference>
<evidence type="ECO:0000313" key="6">
    <source>
        <dbReference type="EMBL" id="NIZ68648.1"/>
    </source>
</evidence>
<evidence type="ECO:0000256" key="2">
    <source>
        <dbReference type="ARBA" id="ARBA00020756"/>
    </source>
</evidence>
<dbReference type="InterPro" id="IPR002842">
    <property type="entry name" value="ATPase_V1_Esu"/>
</dbReference>
<name>A0A968KV21_9SPIO</name>
<evidence type="ECO:0000256" key="1">
    <source>
        <dbReference type="ARBA" id="ARBA00005901"/>
    </source>
</evidence>
<sequence length="208" mass="23892">MDNESAKVQMIGAIDEQSQGRIATLEAQAKAEEVRLRREFDAKLATFKEQLEQEKRQESNQLERDVAQRLTNETKQMTLALHSRIMSEVMEECYQQLIHRTATPAYLERLEYWIFEGMQVVADAQLYVQLGKLDLSLWDEQMMHKLIRRANDELGMQVELALHPSGVHAGVGPIVSSQDGRRLCDNTFGARFARERARLSRLAASKLF</sequence>